<evidence type="ECO:0000256" key="1">
    <source>
        <dbReference type="ARBA" id="ARBA00022801"/>
    </source>
</evidence>
<dbReference type="GO" id="GO:0016042">
    <property type="term" value="P:lipid catabolic process"/>
    <property type="evidence" value="ECO:0007669"/>
    <property type="project" value="UniProtKB-KW"/>
</dbReference>
<dbReference type="EMBL" id="CP025096">
    <property type="protein sequence ID" value="AUD02121.1"/>
    <property type="molecule type" value="Genomic_DNA"/>
</dbReference>
<dbReference type="Proteomes" id="UP000232883">
    <property type="component" value="Chromosome"/>
</dbReference>
<dbReference type="OrthoDB" id="9814760at2"/>
<dbReference type="InterPro" id="IPR029058">
    <property type="entry name" value="AB_hydrolase_fold"/>
</dbReference>
<keyword evidence="2" id="KW-0442">Lipid degradation</keyword>
<evidence type="ECO:0000256" key="4">
    <source>
        <dbReference type="SAM" id="SignalP"/>
    </source>
</evidence>
<sequence>MYNLRITIIYWLLVPQLSFARDPSTTQIGQQTLSFMDESRHRPVVTEVWYPTDDTLKASDRRFSPFIRQYTVRNGQLPTHRMPLIMVSHGTGGGRLTMEWLVQGLAQNGFIVAAVDHWGNTFDNKVPLEFLKPWERPLDIRFALTALLTNTPFSKVIDSRRIGAAGFSFGGYTVIALAGAVLDYKALLTYYKTKGRQEIDIPELPGVAQHLDDPSLQAAILKLPSLQDDRIRAFLAISPALGQGFVRKGQMEAIQEPVYIMGSQSDQMAPVKTNADHYHALILGSGYYEFGGKTGHYVMLNEAIEEVKKSNPIYFTDDPTVDRHQVHAEVIRLADLFFREKLSSR</sequence>
<feature type="chain" id="PRO_5014746087" evidence="4">
    <location>
        <begin position="21"/>
        <end position="345"/>
    </location>
</feature>
<organism evidence="5 6">
    <name type="scientific">Spirosoma pollinicola</name>
    <dbReference type="NCBI Taxonomy" id="2057025"/>
    <lineage>
        <taxon>Bacteria</taxon>
        <taxon>Pseudomonadati</taxon>
        <taxon>Bacteroidota</taxon>
        <taxon>Cytophagia</taxon>
        <taxon>Cytophagales</taxon>
        <taxon>Cytophagaceae</taxon>
        <taxon>Spirosoma</taxon>
    </lineage>
</organism>
<dbReference type="SUPFAM" id="SSF53474">
    <property type="entry name" value="alpha/beta-Hydrolases"/>
    <property type="match status" value="1"/>
</dbReference>
<dbReference type="RefSeq" id="WP_100987840.1">
    <property type="nucleotide sequence ID" value="NZ_CP025096.1"/>
</dbReference>
<keyword evidence="6" id="KW-1185">Reference proteome</keyword>
<dbReference type="AlphaFoldDB" id="A0A2K8YWW5"/>
<dbReference type="PANTHER" id="PTHR10272:SF0">
    <property type="entry name" value="PLATELET-ACTIVATING FACTOR ACETYLHYDROLASE"/>
    <property type="match status" value="1"/>
</dbReference>
<keyword evidence="4" id="KW-0732">Signal</keyword>
<name>A0A2K8YWW5_9BACT</name>
<keyword evidence="1 5" id="KW-0378">Hydrolase</keyword>
<dbReference type="Gene3D" id="3.40.50.1820">
    <property type="entry name" value="alpha/beta hydrolase"/>
    <property type="match status" value="1"/>
</dbReference>
<accession>A0A2K8YWW5</accession>
<proteinExistence type="predicted"/>
<feature type="signal peptide" evidence="4">
    <location>
        <begin position="1"/>
        <end position="20"/>
    </location>
</feature>
<evidence type="ECO:0000313" key="5">
    <source>
        <dbReference type="EMBL" id="AUD02121.1"/>
    </source>
</evidence>
<reference evidence="5 6" key="1">
    <citation type="submission" date="2017-11" db="EMBL/GenBank/DDBJ databases">
        <title>Taxonomic description and genome sequences of Spirosoma HA7 sp. nov., isolated from pollen microhabitat of Corylus avellana.</title>
        <authorList>
            <person name="Ambika Manirajan B."/>
            <person name="Suarez C."/>
            <person name="Ratering S."/>
            <person name="Geissler-Plaum R."/>
            <person name="Cardinale M."/>
            <person name="Sylvia S."/>
        </authorList>
    </citation>
    <scope>NUCLEOTIDE SEQUENCE [LARGE SCALE GENOMIC DNA]</scope>
    <source>
        <strain evidence="5 6">HA7</strain>
    </source>
</reference>
<evidence type="ECO:0000313" key="6">
    <source>
        <dbReference type="Proteomes" id="UP000232883"/>
    </source>
</evidence>
<dbReference type="KEGG" id="spir:CWM47_09990"/>
<dbReference type="PANTHER" id="PTHR10272">
    <property type="entry name" value="PLATELET-ACTIVATING FACTOR ACETYLHYDROLASE"/>
    <property type="match status" value="1"/>
</dbReference>
<gene>
    <name evidence="5" type="ORF">CWM47_09990</name>
</gene>
<dbReference type="Pfam" id="PF03403">
    <property type="entry name" value="PAF-AH_p_II"/>
    <property type="match status" value="1"/>
</dbReference>
<protein>
    <submittedName>
        <fullName evidence="5">Dienelactone hydrolase</fullName>
    </submittedName>
</protein>
<dbReference type="PIRSF" id="PIRSF031982">
    <property type="entry name" value="UCP031982_abhydr"/>
    <property type="match status" value="1"/>
</dbReference>
<dbReference type="GO" id="GO:0003847">
    <property type="term" value="F:1-alkyl-2-acetylglycerophosphocholine esterase activity"/>
    <property type="evidence" value="ECO:0007669"/>
    <property type="project" value="TreeGrafter"/>
</dbReference>
<evidence type="ECO:0000256" key="2">
    <source>
        <dbReference type="ARBA" id="ARBA00022963"/>
    </source>
</evidence>
<evidence type="ECO:0000256" key="3">
    <source>
        <dbReference type="ARBA" id="ARBA00023098"/>
    </source>
</evidence>
<keyword evidence="3" id="KW-0443">Lipid metabolism</keyword>
<dbReference type="InterPro" id="IPR016986">
    <property type="entry name" value="UCP031982_abhydr"/>
</dbReference>